<dbReference type="GO" id="GO:0005615">
    <property type="term" value="C:extracellular space"/>
    <property type="evidence" value="ECO:0007669"/>
    <property type="project" value="TreeGrafter"/>
</dbReference>
<evidence type="ECO:0008006" key="6">
    <source>
        <dbReference type="Google" id="ProtNLM"/>
    </source>
</evidence>
<dbReference type="SMART" id="SM00700">
    <property type="entry name" value="JHBP"/>
    <property type="match status" value="1"/>
</dbReference>
<keyword evidence="2" id="KW-0090">Biological rhythms</keyword>
<dbReference type="InterPro" id="IPR010562">
    <property type="entry name" value="Haemolymph_juvenile_hormone-bd"/>
</dbReference>
<dbReference type="FunFam" id="3.15.10.30:FF:000001">
    <property type="entry name" value="Takeout-like protein 1"/>
    <property type="match status" value="1"/>
</dbReference>
<evidence type="ECO:0000313" key="5">
    <source>
        <dbReference type="Proteomes" id="UP000291343"/>
    </source>
</evidence>
<dbReference type="GO" id="GO:0007623">
    <property type="term" value="P:circadian rhythm"/>
    <property type="evidence" value="ECO:0007669"/>
    <property type="project" value="UniProtKB-ARBA"/>
</dbReference>
<dbReference type="AlphaFoldDB" id="A0A482WSB2"/>
<dbReference type="EMBL" id="QKKF02026944">
    <property type="protein sequence ID" value="RZF36142.1"/>
    <property type="molecule type" value="Genomic_DNA"/>
</dbReference>
<dbReference type="PANTHER" id="PTHR11008:SF14">
    <property type="entry name" value="CIRCADIAN CLOCK-CONTROLLED PROTEIN-LIKE PROTEIN"/>
    <property type="match status" value="1"/>
</dbReference>
<comment type="similarity">
    <text evidence="3">Belongs to the TO family.</text>
</comment>
<reference evidence="4 5" key="1">
    <citation type="journal article" date="2017" name="Gigascience">
        <title>Genome sequence of the small brown planthopper, Laodelphax striatellus.</title>
        <authorList>
            <person name="Zhu J."/>
            <person name="Jiang F."/>
            <person name="Wang X."/>
            <person name="Yang P."/>
            <person name="Bao Y."/>
            <person name="Zhao W."/>
            <person name="Wang W."/>
            <person name="Lu H."/>
            <person name="Wang Q."/>
            <person name="Cui N."/>
            <person name="Li J."/>
            <person name="Chen X."/>
            <person name="Luo L."/>
            <person name="Yu J."/>
            <person name="Kang L."/>
            <person name="Cui F."/>
        </authorList>
    </citation>
    <scope>NUCLEOTIDE SEQUENCE [LARGE SCALE GENOMIC DNA]</scope>
    <source>
        <strain evidence="4">Lst14</strain>
    </source>
</reference>
<dbReference type="Proteomes" id="UP000291343">
    <property type="component" value="Unassembled WGS sequence"/>
</dbReference>
<dbReference type="InParanoid" id="A0A482WSB2"/>
<evidence type="ECO:0000313" key="4">
    <source>
        <dbReference type="EMBL" id="RZF36142.1"/>
    </source>
</evidence>
<evidence type="ECO:0000256" key="1">
    <source>
        <dbReference type="ARBA" id="ARBA00022729"/>
    </source>
</evidence>
<dbReference type="Pfam" id="PF06585">
    <property type="entry name" value="JHBP"/>
    <property type="match status" value="1"/>
</dbReference>
<protein>
    <recommendedName>
        <fullName evidence="6">Circadian clock-controlled protein</fullName>
    </recommendedName>
</protein>
<dbReference type="SMR" id="A0A482WSB2"/>
<dbReference type="InterPro" id="IPR038606">
    <property type="entry name" value="To_sf"/>
</dbReference>
<keyword evidence="5" id="KW-1185">Reference proteome</keyword>
<accession>A0A482WSB2</accession>
<dbReference type="PANTHER" id="PTHR11008">
    <property type="entry name" value="PROTEIN TAKEOUT-LIKE PROTEIN"/>
    <property type="match status" value="1"/>
</dbReference>
<sequence>MNDTRRITDKGDKVKGIPEMNVPPLEPLLIKQLVAAQGQGLKVTTEDLKVYGCSNFTIKKLVANLKENKFFFTLDLPHLILDGRYVVDGRVILIPVKGNGPLSGDIYKTKANVTLEGELIKKHGEDYIHYTDLNIRFKVGSGRLKLDNLFNGERVLGEIINTAINLNFDQFIAELRPIIESVLGKFMLESANKIVENFPYRVLFPE</sequence>
<proteinExistence type="inferred from homology"/>
<dbReference type="FunCoup" id="A0A482WSB2">
    <property type="interactions" value="38"/>
</dbReference>
<evidence type="ECO:0000256" key="2">
    <source>
        <dbReference type="ARBA" id="ARBA00023108"/>
    </source>
</evidence>
<name>A0A482WSB2_LAOST</name>
<dbReference type="Gene3D" id="3.15.10.30">
    <property type="entry name" value="Haemolymph juvenile hormone binding protein"/>
    <property type="match status" value="1"/>
</dbReference>
<comment type="caution">
    <text evidence="4">The sequence shown here is derived from an EMBL/GenBank/DDBJ whole genome shotgun (WGS) entry which is preliminary data.</text>
</comment>
<dbReference type="OrthoDB" id="8185598at2759"/>
<keyword evidence="1" id="KW-0732">Signal</keyword>
<organism evidence="4 5">
    <name type="scientific">Laodelphax striatellus</name>
    <name type="common">Small brown planthopper</name>
    <name type="synonym">Delphax striatella</name>
    <dbReference type="NCBI Taxonomy" id="195883"/>
    <lineage>
        <taxon>Eukaryota</taxon>
        <taxon>Metazoa</taxon>
        <taxon>Ecdysozoa</taxon>
        <taxon>Arthropoda</taxon>
        <taxon>Hexapoda</taxon>
        <taxon>Insecta</taxon>
        <taxon>Pterygota</taxon>
        <taxon>Neoptera</taxon>
        <taxon>Paraneoptera</taxon>
        <taxon>Hemiptera</taxon>
        <taxon>Auchenorrhyncha</taxon>
        <taxon>Fulgoroidea</taxon>
        <taxon>Delphacidae</taxon>
        <taxon>Criomorphinae</taxon>
        <taxon>Laodelphax</taxon>
    </lineage>
</organism>
<evidence type="ECO:0000256" key="3">
    <source>
        <dbReference type="ARBA" id="ARBA00060902"/>
    </source>
</evidence>
<gene>
    <name evidence="4" type="ORF">LSTR_LSTR013638</name>
</gene>